<accession>A0ABP9Z1Y5</accession>
<evidence type="ECO:0000313" key="1">
    <source>
        <dbReference type="EMBL" id="GAA5813115.1"/>
    </source>
</evidence>
<gene>
    <name evidence="1" type="ORF">MFLAVUS_006584</name>
</gene>
<organism evidence="1 2">
    <name type="scientific">Mucor flavus</name>
    <dbReference type="NCBI Taxonomy" id="439312"/>
    <lineage>
        <taxon>Eukaryota</taxon>
        <taxon>Fungi</taxon>
        <taxon>Fungi incertae sedis</taxon>
        <taxon>Mucoromycota</taxon>
        <taxon>Mucoromycotina</taxon>
        <taxon>Mucoromycetes</taxon>
        <taxon>Mucorales</taxon>
        <taxon>Mucorineae</taxon>
        <taxon>Mucoraceae</taxon>
        <taxon>Mucor</taxon>
    </lineage>
</organism>
<proteinExistence type="predicted"/>
<protein>
    <submittedName>
        <fullName evidence="1">Uncharacterized protein</fullName>
    </submittedName>
</protein>
<dbReference type="Proteomes" id="UP001473302">
    <property type="component" value="Unassembled WGS sequence"/>
</dbReference>
<name>A0ABP9Z1Y5_9FUNG</name>
<dbReference type="EMBL" id="BAABUK010000015">
    <property type="protein sequence ID" value="GAA5813115.1"/>
    <property type="molecule type" value="Genomic_DNA"/>
</dbReference>
<sequence length="124" mass="13950">MGYIDSVGDKIRLWSIEQSSPGVYVTNLVVTATIPTELEDAEVSLRELAKLLWTLKCGLHLIVEKLNKLAKEHKAVEVSLCRENLNAEEAKITTITSLFEKRNILKIKGDYIPDCEELQVHSTV</sequence>
<evidence type="ECO:0000313" key="2">
    <source>
        <dbReference type="Proteomes" id="UP001473302"/>
    </source>
</evidence>
<keyword evidence="2" id="KW-1185">Reference proteome</keyword>
<comment type="caution">
    <text evidence="1">The sequence shown here is derived from an EMBL/GenBank/DDBJ whole genome shotgun (WGS) entry which is preliminary data.</text>
</comment>
<reference evidence="1 2" key="1">
    <citation type="submission" date="2024-04" db="EMBL/GenBank/DDBJ databases">
        <title>genome sequences of Mucor flavus KT1a and Helicostylum pulchrum KT1b strains isolated from the surface of a dry-aged beef.</title>
        <authorList>
            <person name="Toyotome T."/>
            <person name="Hosono M."/>
            <person name="Torimaru M."/>
            <person name="Fukuda K."/>
            <person name="Mikami N."/>
        </authorList>
    </citation>
    <scope>NUCLEOTIDE SEQUENCE [LARGE SCALE GENOMIC DNA]</scope>
    <source>
        <strain evidence="1 2">KT1a</strain>
    </source>
</reference>